<evidence type="ECO:0000256" key="6">
    <source>
        <dbReference type="RuleBase" id="RU363041"/>
    </source>
</evidence>
<comment type="subcellular location">
    <subcellularLocation>
        <location evidence="6">Cell membrane</location>
        <topology evidence="6">Multi-pass membrane protein</topology>
    </subcellularLocation>
    <subcellularLocation>
        <location evidence="1">Membrane</location>
        <topology evidence="1">Multi-pass membrane protein</topology>
    </subcellularLocation>
</comment>
<dbReference type="PANTHER" id="PTHR43483:SF3">
    <property type="entry name" value="MEMBRANE TRANSPORTER PROTEIN HI_0806-RELATED"/>
    <property type="match status" value="1"/>
</dbReference>
<feature type="transmembrane region" description="Helical" evidence="6">
    <location>
        <begin position="65"/>
        <end position="87"/>
    </location>
</feature>
<gene>
    <name evidence="7" type="ORF">BECKLPF1236B_GA0070989_107215</name>
</gene>
<feature type="transmembrane region" description="Helical" evidence="6">
    <location>
        <begin position="235"/>
        <end position="254"/>
    </location>
</feature>
<dbReference type="InterPro" id="IPR002781">
    <property type="entry name" value="TM_pro_TauE-like"/>
</dbReference>
<proteinExistence type="inferred from homology"/>
<feature type="transmembrane region" description="Helical" evidence="6">
    <location>
        <begin position="204"/>
        <end position="223"/>
    </location>
</feature>
<keyword evidence="3 6" id="KW-0812">Transmembrane</keyword>
<organism evidence="7">
    <name type="scientific">Candidatus Kentrum sp. LPFa</name>
    <dbReference type="NCBI Taxonomy" id="2126335"/>
    <lineage>
        <taxon>Bacteria</taxon>
        <taxon>Pseudomonadati</taxon>
        <taxon>Pseudomonadota</taxon>
        <taxon>Gammaproteobacteria</taxon>
        <taxon>Candidatus Kentrum</taxon>
    </lineage>
</organism>
<feature type="transmembrane region" description="Helical" evidence="6">
    <location>
        <begin position="26"/>
        <end position="59"/>
    </location>
</feature>
<feature type="transmembrane region" description="Helical" evidence="6">
    <location>
        <begin position="107"/>
        <end position="126"/>
    </location>
</feature>
<evidence type="ECO:0000256" key="4">
    <source>
        <dbReference type="ARBA" id="ARBA00022989"/>
    </source>
</evidence>
<feature type="transmembrane region" description="Helical" evidence="6">
    <location>
        <begin position="132"/>
        <end position="149"/>
    </location>
</feature>
<sequence>MVVAIIDQISWLGKIKGKRLEIAMDIVSLLLLGVVAGILAGLLGIGGGVVIVPVLFWILGANAEIPAVHLMHIALGTSLATIIITSLSSIHAHHKRGAVQWPIVRKLAPSLVIGTLLGAVIADALPSDGLRLFFAVFILLVSIRLGFDIQVSPHRQTPGKLGLGVAGLVIGKLSALVGIGGGTLTVPFLLWCNTPIRHAVATSAASGFPIAVAGTIGFMATGWQAADLPAWSSGYIYWPAFVAIAPVSLLFAPLGAKLAYTLPVNLLKRFFAVYLAVVGINMLLS</sequence>
<dbReference type="PANTHER" id="PTHR43483">
    <property type="entry name" value="MEMBRANE TRANSPORTER PROTEIN HI_0806-RELATED"/>
    <property type="match status" value="1"/>
</dbReference>
<name>A0A450WDM5_9GAMM</name>
<comment type="similarity">
    <text evidence="2 6">Belongs to the 4-toluene sulfonate uptake permease (TSUP) (TC 2.A.102) family.</text>
</comment>
<evidence type="ECO:0000256" key="1">
    <source>
        <dbReference type="ARBA" id="ARBA00004141"/>
    </source>
</evidence>
<protein>
    <recommendedName>
        <fullName evidence="6">Probable membrane transporter protein</fullName>
    </recommendedName>
</protein>
<dbReference type="EMBL" id="CAADFK010000072">
    <property type="protein sequence ID" value="VFK15122.1"/>
    <property type="molecule type" value="Genomic_DNA"/>
</dbReference>
<dbReference type="GO" id="GO:0005886">
    <property type="term" value="C:plasma membrane"/>
    <property type="evidence" value="ECO:0007669"/>
    <property type="project" value="UniProtKB-SubCell"/>
</dbReference>
<reference evidence="7" key="1">
    <citation type="submission" date="2019-02" db="EMBL/GenBank/DDBJ databases">
        <authorList>
            <person name="Gruber-Vodicka R. H."/>
            <person name="Seah K. B. B."/>
        </authorList>
    </citation>
    <scope>NUCLEOTIDE SEQUENCE</scope>
    <source>
        <strain evidence="7">BECK_S313</strain>
    </source>
</reference>
<evidence type="ECO:0000313" key="7">
    <source>
        <dbReference type="EMBL" id="VFK15122.1"/>
    </source>
</evidence>
<feature type="transmembrane region" description="Helical" evidence="6">
    <location>
        <begin position="266"/>
        <end position="284"/>
    </location>
</feature>
<keyword evidence="6" id="KW-1003">Cell membrane</keyword>
<evidence type="ECO:0000256" key="5">
    <source>
        <dbReference type="ARBA" id="ARBA00023136"/>
    </source>
</evidence>
<evidence type="ECO:0000256" key="3">
    <source>
        <dbReference type="ARBA" id="ARBA00022692"/>
    </source>
</evidence>
<keyword evidence="5 6" id="KW-0472">Membrane</keyword>
<dbReference type="Pfam" id="PF01925">
    <property type="entry name" value="TauE"/>
    <property type="match status" value="1"/>
</dbReference>
<feature type="transmembrane region" description="Helical" evidence="6">
    <location>
        <begin position="161"/>
        <end position="184"/>
    </location>
</feature>
<dbReference type="AlphaFoldDB" id="A0A450WDM5"/>
<evidence type="ECO:0000256" key="2">
    <source>
        <dbReference type="ARBA" id="ARBA00009142"/>
    </source>
</evidence>
<accession>A0A450WDM5</accession>
<keyword evidence="4 6" id="KW-1133">Transmembrane helix</keyword>